<dbReference type="SUPFAM" id="SSF46785">
    <property type="entry name" value="Winged helix' DNA-binding domain"/>
    <property type="match status" value="1"/>
</dbReference>
<organism evidence="3 4">
    <name type="scientific">Natrialba swarupiae</name>
    <dbReference type="NCBI Taxonomy" id="2448032"/>
    <lineage>
        <taxon>Archaea</taxon>
        <taxon>Methanobacteriati</taxon>
        <taxon>Methanobacteriota</taxon>
        <taxon>Stenosarchaea group</taxon>
        <taxon>Halobacteria</taxon>
        <taxon>Halobacteriales</taxon>
        <taxon>Natrialbaceae</taxon>
        <taxon>Natrialba</taxon>
    </lineage>
</organism>
<protein>
    <submittedName>
        <fullName evidence="3">Winged helix-turn-helix transcriptional regulator</fullName>
    </submittedName>
</protein>
<dbReference type="Proteomes" id="UP000324104">
    <property type="component" value="Unassembled WGS sequence"/>
</dbReference>
<sequence>MSRNDRGEYSSTVTDEEILAFIAREDRPIQTAQSISDQFGIDRSQAYRRLQRLSDDGVLERSKVGGRAVVWWLSTESERASEVLISDVNPDDPLFDRETFAAGEPTTTSERIDDILYGDAGPS</sequence>
<evidence type="ECO:0000259" key="2">
    <source>
        <dbReference type="Pfam" id="PF09339"/>
    </source>
</evidence>
<evidence type="ECO:0000313" key="3">
    <source>
        <dbReference type="EMBL" id="TYT60991.1"/>
    </source>
</evidence>
<accession>A0A5D5API1</accession>
<dbReference type="EMBL" id="VTAW01000025">
    <property type="protein sequence ID" value="TYT60991.1"/>
    <property type="molecule type" value="Genomic_DNA"/>
</dbReference>
<reference evidence="3 4" key="1">
    <citation type="submission" date="2019-08" db="EMBL/GenBank/DDBJ databases">
        <title>Archaea genome.</title>
        <authorList>
            <person name="Kajale S."/>
            <person name="Shouche Y."/>
            <person name="Deshpande N."/>
            <person name="Sharma A."/>
        </authorList>
    </citation>
    <scope>NUCLEOTIDE SEQUENCE [LARGE SCALE GENOMIC DNA]</scope>
    <source>
        <strain evidence="3 4">ESP3B_9</strain>
    </source>
</reference>
<evidence type="ECO:0000313" key="4">
    <source>
        <dbReference type="Proteomes" id="UP000324104"/>
    </source>
</evidence>
<dbReference type="GO" id="GO:0006355">
    <property type="term" value="P:regulation of DNA-templated transcription"/>
    <property type="evidence" value="ECO:0007669"/>
    <property type="project" value="InterPro"/>
</dbReference>
<keyword evidence="4" id="KW-1185">Reference proteome</keyword>
<evidence type="ECO:0000256" key="1">
    <source>
        <dbReference type="SAM" id="MobiDB-lite"/>
    </source>
</evidence>
<dbReference type="InterPro" id="IPR036390">
    <property type="entry name" value="WH_DNA-bd_sf"/>
</dbReference>
<dbReference type="Pfam" id="PF09339">
    <property type="entry name" value="HTH_IclR"/>
    <property type="match status" value="1"/>
</dbReference>
<gene>
    <name evidence="3" type="ORF">FYC77_16005</name>
</gene>
<dbReference type="Gene3D" id="1.10.10.10">
    <property type="entry name" value="Winged helix-like DNA-binding domain superfamily/Winged helix DNA-binding domain"/>
    <property type="match status" value="1"/>
</dbReference>
<feature type="domain" description="HTH iclR-type" evidence="2">
    <location>
        <begin position="17"/>
        <end position="61"/>
    </location>
</feature>
<dbReference type="AlphaFoldDB" id="A0A5D5API1"/>
<proteinExistence type="predicted"/>
<feature type="region of interest" description="Disordered" evidence="1">
    <location>
        <begin position="103"/>
        <end position="123"/>
    </location>
</feature>
<dbReference type="GO" id="GO:0003677">
    <property type="term" value="F:DNA binding"/>
    <property type="evidence" value="ECO:0007669"/>
    <property type="project" value="InterPro"/>
</dbReference>
<comment type="caution">
    <text evidence="3">The sequence shown here is derived from an EMBL/GenBank/DDBJ whole genome shotgun (WGS) entry which is preliminary data.</text>
</comment>
<dbReference type="InterPro" id="IPR036388">
    <property type="entry name" value="WH-like_DNA-bd_sf"/>
</dbReference>
<dbReference type="InterPro" id="IPR005471">
    <property type="entry name" value="Tscrpt_reg_IclR_N"/>
</dbReference>
<name>A0A5D5API1_9EURY</name>